<evidence type="ECO:0000313" key="3">
    <source>
        <dbReference type="Proteomes" id="UP000799291"/>
    </source>
</evidence>
<reference evidence="2" key="1">
    <citation type="journal article" date="2020" name="Stud. Mycol.">
        <title>101 Dothideomycetes genomes: a test case for predicting lifestyles and emergence of pathogens.</title>
        <authorList>
            <person name="Haridas S."/>
            <person name="Albert R."/>
            <person name="Binder M."/>
            <person name="Bloem J."/>
            <person name="Labutti K."/>
            <person name="Salamov A."/>
            <person name="Andreopoulos B."/>
            <person name="Baker S."/>
            <person name="Barry K."/>
            <person name="Bills G."/>
            <person name="Bluhm B."/>
            <person name="Cannon C."/>
            <person name="Castanera R."/>
            <person name="Culley D."/>
            <person name="Daum C."/>
            <person name="Ezra D."/>
            <person name="Gonzalez J."/>
            <person name="Henrissat B."/>
            <person name="Kuo A."/>
            <person name="Liang C."/>
            <person name="Lipzen A."/>
            <person name="Lutzoni F."/>
            <person name="Magnuson J."/>
            <person name="Mondo S."/>
            <person name="Nolan M."/>
            <person name="Ohm R."/>
            <person name="Pangilinan J."/>
            <person name="Park H.-J."/>
            <person name="Ramirez L."/>
            <person name="Alfaro M."/>
            <person name="Sun H."/>
            <person name="Tritt A."/>
            <person name="Yoshinaga Y."/>
            <person name="Zwiers L.-H."/>
            <person name="Turgeon B."/>
            <person name="Goodwin S."/>
            <person name="Spatafora J."/>
            <person name="Crous P."/>
            <person name="Grigoriev I."/>
        </authorList>
    </citation>
    <scope>NUCLEOTIDE SEQUENCE</scope>
    <source>
        <strain evidence="2">CBS 122367</strain>
    </source>
</reference>
<feature type="region of interest" description="Disordered" evidence="1">
    <location>
        <begin position="446"/>
        <end position="534"/>
    </location>
</feature>
<organism evidence="2 3">
    <name type="scientific">Lentithecium fluviatile CBS 122367</name>
    <dbReference type="NCBI Taxonomy" id="1168545"/>
    <lineage>
        <taxon>Eukaryota</taxon>
        <taxon>Fungi</taxon>
        <taxon>Dikarya</taxon>
        <taxon>Ascomycota</taxon>
        <taxon>Pezizomycotina</taxon>
        <taxon>Dothideomycetes</taxon>
        <taxon>Pleosporomycetidae</taxon>
        <taxon>Pleosporales</taxon>
        <taxon>Massarineae</taxon>
        <taxon>Lentitheciaceae</taxon>
        <taxon>Lentithecium</taxon>
    </lineage>
</organism>
<dbReference type="EMBL" id="MU005575">
    <property type="protein sequence ID" value="KAF2687118.1"/>
    <property type="molecule type" value="Genomic_DNA"/>
</dbReference>
<evidence type="ECO:0000313" key="2">
    <source>
        <dbReference type="EMBL" id="KAF2687118.1"/>
    </source>
</evidence>
<accession>A0A6G1J9M4</accession>
<sequence>MPREKHWLATTLFEQKELKYFLRWQRKFLPPDRRHILPTALEYEDYVYWYYEELSRKLDPDFVNPREAELQHFKHTIFEIAEKCGHSLHPAHHASQASIGAYERGEQAQYDGNTADLLQRCPMCTIEAHQRLMEKFAERWKKIGGPWRAFTKLEKNAYLDGREIYSYIKVPLVNDIDRLTALAKLEAEWEAAHPDEDIEVTREFSATNTVNLYFENLKIPAIIGSYKDNEWGQIQEVQKKLKEARGTTATSRLQRQVSFTAETLDGSHRKRAQFWRKMRQYIPGPHACPSPEGWANTSFMSSYPYAISQSRILLIERFPTAPEFVYRNLNCEPSFGDNKHVDRLIELVDDWLHEKPLDELEDSLKKIHEQGHWLVEKQIRDPDVIELMIPDAQTNEEEEKEEEFNRVFWSESLYDMDYRWAMFVGDMSEEEYKKCRDEERRKWAEKRRHRYEEEEGDDEIKEEGEYEDWDGGSHAMDTAPRASDRGSEEALYEEVDEISVGNEEGDEWGGVQISEDSEVEDGTEEEWTNAVSRN</sequence>
<feature type="compositionally biased region" description="Acidic residues" evidence="1">
    <location>
        <begin position="453"/>
        <end position="470"/>
    </location>
</feature>
<keyword evidence="3" id="KW-1185">Reference proteome</keyword>
<feature type="compositionally biased region" description="Acidic residues" evidence="1">
    <location>
        <begin position="490"/>
        <end position="507"/>
    </location>
</feature>
<dbReference type="AlphaFoldDB" id="A0A6G1J9M4"/>
<protein>
    <submittedName>
        <fullName evidence="2">Uncharacterized protein</fullName>
    </submittedName>
</protein>
<name>A0A6G1J9M4_9PLEO</name>
<feature type="compositionally biased region" description="Acidic residues" evidence="1">
    <location>
        <begin position="515"/>
        <end position="527"/>
    </location>
</feature>
<dbReference type="OrthoDB" id="3798487at2759"/>
<dbReference type="Proteomes" id="UP000799291">
    <property type="component" value="Unassembled WGS sequence"/>
</dbReference>
<evidence type="ECO:0000256" key="1">
    <source>
        <dbReference type="SAM" id="MobiDB-lite"/>
    </source>
</evidence>
<proteinExistence type="predicted"/>
<gene>
    <name evidence="2" type="ORF">K458DRAFT_385939</name>
</gene>